<evidence type="ECO:0000313" key="1">
    <source>
        <dbReference type="EMBL" id="GGJ29207.1"/>
    </source>
</evidence>
<proteinExistence type="predicted"/>
<keyword evidence="2" id="KW-1185">Reference proteome</keyword>
<reference evidence="1" key="1">
    <citation type="journal article" date="2014" name="Int. J. Syst. Evol. Microbiol.">
        <title>Complete genome sequence of Corynebacterium casei LMG S-19264T (=DSM 44701T), isolated from a smear-ripened cheese.</title>
        <authorList>
            <consortium name="US DOE Joint Genome Institute (JGI-PGF)"/>
            <person name="Walter F."/>
            <person name="Albersmeier A."/>
            <person name="Kalinowski J."/>
            <person name="Ruckert C."/>
        </authorList>
    </citation>
    <scope>NUCLEOTIDE SEQUENCE</scope>
    <source>
        <strain evidence="1">CGMCC 1.3617</strain>
    </source>
</reference>
<dbReference type="EMBL" id="BMKW01000010">
    <property type="protein sequence ID" value="GGJ29207.1"/>
    <property type="molecule type" value="Genomic_DNA"/>
</dbReference>
<reference evidence="1" key="2">
    <citation type="submission" date="2020-09" db="EMBL/GenBank/DDBJ databases">
        <authorList>
            <person name="Sun Q."/>
            <person name="Zhou Y."/>
        </authorList>
    </citation>
    <scope>NUCLEOTIDE SEQUENCE</scope>
    <source>
        <strain evidence="1">CGMCC 1.3617</strain>
    </source>
</reference>
<dbReference type="Proteomes" id="UP000661507">
    <property type="component" value="Unassembled WGS sequence"/>
</dbReference>
<gene>
    <name evidence="1" type="ORF">GCM10011320_40600</name>
</gene>
<comment type="caution">
    <text evidence="1">The sequence shown here is derived from an EMBL/GenBank/DDBJ whole genome shotgun (WGS) entry which is preliminary data.</text>
</comment>
<dbReference type="AlphaFoldDB" id="A0A917KWD2"/>
<evidence type="ECO:0000313" key="2">
    <source>
        <dbReference type="Proteomes" id="UP000661507"/>
    </source>
</evidence>
<sequence>MIGIDLKPDGAAVLGEGERAGDAADRLGQHDGRATVQNTKGLGMTLIDWHFGADEVRTDLKDTDAEQAGQAALEARFHLGRVGIATPYVHRITHFRQLRRQSLAWNGNSRQG</sequence>
<protein>
    <submittedName>
        <fullName evidence="1">Uncharacterized protein</fullName>
    </submittedName>
</protein>
<name>A0A917KWD2_9PROT</name>
<organism evidence="1 2">
    <name type="scientific">Neoroseomonas lacus</name>
    <dbReference type="NCBI Taxonomy" id="287609"/>
    <lineage>
        <taxon>Bacteria</taxon>
        <taxon>Pseudomonadati</taxon>
        <taxon>Pseudomonadota</taxon>
        <taxon>Alphaproteobacteria</taxon>
        <taxon>Acetobacterales</taxon>
        <taxon>Acetobacteraceae</taxon>
        <taxon>Neoroseomonas</taxon>
    </lineage>
</organism>
<accession>A0A917KWD2</accession>